<name>C4VC90_VAIC1</name>
<reference evidence="1 2" key="1">
    <citation type="journal article" date="2009" name="PLoS Pathog.">
        <title>Genomic analyses of the microsporidian Nosema ceranae, an emergent pathogen of honey bees.</title>
        <authorList>
            <person name="Cornman R.S."/>
            <person name="Chen Y.P."/>
            <person name="Schatz M.C."/>
            <person name="Street C."/>
            <person name="Zhao Y."/>
            <person name="Desany B."/>
            <person name="Egholm M."/>
            <person name="Hutchison S."/>
            <person name="Pettis J.S."/>
            <person name="Lipkin W.I."/>
            <person name="Evans J.D."/>
        </authorList>
    </citation>
    <scope>NUCLEOTIDE SEQUENCE [LARGE SCALE GENOMIC DNA]</scope>
    <source>
        <strain evidence="1 2">BRL01</strain>
    </source>
</reference>
<protein>
    <submittedName>
        <fullName evidence="1">Uncharacterized protein</fullName>
    </submittedName>
</protein>
<proteinExistence type="predicted"/>
<accession>C4VC90</accession>
<evidence type="ECO:0000313" key="1">
    <source>
        <dbReference type="EMBL" id="EEQ81162.1"/>
    </source>
</evidence>
<organism evidence="1 2">
    <name type="scientific">Vairimorpha ceranae (strain BRL01)</name>
    <name type="common">Microsporidian parasite</name>
    <name type="synonym">Nosema ceranae</name>
    <dbReference type="NCBI Taxonomy" id="578460"/>
    <lineage>
        <taxon>Eukaryota</taxon>
        <taxon>Fungi</taxon>
        <taxon>Fungi incertae sedis</taxon>
        <taxon>Microsporidia</taxon>
        <taxon>Nosematidae</taxon>
        <taxon>Vairimorpha</taxon>
    </lineage>
</organism>
<comment type="caution">
    <text evidence="1">The sequence shown here is derived from an EMBL/GenBank/DDBJ whole genome shotgun (WGS) entry which is preliminary data.</text>
</comment>
<dbReference type="AlphaFoldDB" id="C4VC90"/>
<gene>
    <name evidence="1" type="ORF">NCER_102601</name>
</gene>
<dbReference type="InParanoid" id="C4VC90"/>
<dbReference type="VEuPathDB" id="MicrosporidiaDB:NCER_102601"/>
<dbReference type="Proteomes" id="UP000009082">
    <property type="component" value="Unassembled WGS sequence"/>
</dbReference>
<dbReference type="EMBL" id="ACOL01003358">
    <property type="protein sequence ID" value="EEQ81162.1"/>
    <property type="molecule type" value="Genomic_DNA"/>
</dbReference>
<dbReference type="KEGG" id="nce:NCER_102601"/>
<sequence>MNKLNDYYAKQFNRYLIYKKNLNYNSAFQNKTVQFNNQQLTNLDLFLDFCREILSYYKSAFDKAKNEKISISKKVIFFGKIDQKFISELSYLKKAYHSRKANLNKSIEFQVKKIEDDSFFKKNTC</sequence>
<evidence type="ECO:0000313" key="2">
    <source>
        <dbReference type="Proteomes" id="UP000009082"/>
    </source>
</evidence>
<dbReference type="HOGENOM" id="CLU_2097523_0_0_1"/>